<dbReference type="EMBL" id="CP064942">
    <property type="protein sequence ID" value="QPH53642.1"/>
    <property type="molecule type" value="Genomic_DNA"/>
</dbReference>
<gene>
    <name evidence="6" type="primary">pcaQ</name>
    <name evidence="6" type="ORF">I0K15_17960</name>
</gene>
<keyword evidence="4" id="KW-0804">Transcription</keyword>
<dbReference type="GO" id="GO:0045893">
    <property type="term" value="P:positive regulation of DNA-templated transcription"/>
    <property type="evidence" value="ECO:0007669"/>
    <property type="project" value="InterPro"/>
</dbReference>
<dbReference type="InterPro" id="IPR005119">
    <property type="entry name" value="LysR_subst-bd"/>
</dbReference>
<dbReference type="Pfam" id="PF03466">
    <property type="entry name" value="LysR_substrate"/>
    <property type="match status" value="1"/>
</dbReference>
<accession>A0A7S9LQW7</accession>
<dbReference type="AlphaFoldDB" id="A0A7S9LQW7"/>
<dbReference type="InterPro" id="IPR050950">
    <property type="entry name" value="HTH-type_LysR_regulators"/>
</dbReference>
<dbReference type="PANTHER" id="PTHR30419:SF8">
    <property type="entry name" value="NITROGEN ASSIMILATION TRANSCRIPTIONAL ACTIVATOR-RELATED"/>
    <property type="match status" value="1"/>
</dbReference>
<dbReference type="InterPro" id="IPR036388">
    <property type="entry name" value="WH-like_DNA-bd_sf"/>
</dbReference>
<evidence type="ECO:0000256" key="3">
    <source>
        <dbReference type="ARBA" id="ARBA00023125"/>
    </source>
</evidence>
<dbReference type="GO" id="GO:0019619">
    <property type="term" value="P:3,4-dihydroxybenzoate catabolic process"/>
    <property type="evidence" value="ECO:0007669"/>
    <property type="project" value="InterPro"/>
</dbReference>
<dbReference type="SUPFAM" id="SSF53850">
    <property type="entry name" value="Periplasmic binding protein-like II"/>
    <property type="match status" value="1"/>
</dbReference>
<dbReference type="SUPFAM" id="SSF46785">
    <property type="entry name" value="Winged helix' DNA-binding domain"/>
    <property type="match status" value="1"/>
</dbReference>
<dbReference type="PANTHER" id="PTHR30419">
    <property type="entry name" value="HTH-TYPE TRANSCRIPTIONAL REGULATOR YBHD"/>
    <property type="match status" value="1"/>
</dbReference>
<dbReference type="GO" id="GO:0003700">
    <property type="term" value="F:DNA-binding transcription factor activity"/>
    <property type="evidence" value="ECO:0007669"/>
    <property type="project" value="InterPro"/>
</dbReference>
<evidence type="ECO:0000256" key="1">
    <source>
        <dbReference type="ARBA" id="ARBA00009437"/>
    </source>
</evidence>
<organism evidence="6 7">
    <name type="scientific">Pontivivens ytuae</name>
    <dbReference type="NCBI Taxonomy" id="2789856"/>
    <lineage>
        <taxon>Bacteria</taxon>
        <taxon>Pseudomonadati</taxon>
        <taxon>Pseudomonadota</taxon>
        <taxon>Alphaproteobacteria</taxon>
        <taxon>Rhodobacterales</taxon>
        <taxon>Paracoccaceae</taxon>
        <taxon>Pontivivens</taxon>
    </lineage>
</organism>
<dbReference type="Proteomes" id="UP000594800">
    <property type="component" value="Chromosome"/>
</dbReference>
<dbReference type="Gene3D" id="3.40.190.10">
    <property type="entry name" value="Periplasmic binding protein-like II"/>
    <property type="match status" value="2"/>
</dbReference>
<dbReference type="Pfam" id="PF00126">
    <property type="entry name" value="HTH_1"/>
    <property type="match status" value="1"/>
</dbReference>
<dbReference type="InterPro" id="IPR000847">
    <property type="entry name" value="LysR_HTH_N"/>
</dbReference>
<sequence>MLLSDRVRLRHLEIFVEVARQGSVTRAADALSLTQPAVSRSLRELEATLGKPLTEKAGRGLRLSPFGVSFVEKAARAVALAREAVEETRRTDGPPVTLGALPTVSATIVPEAVARFRALALGSRLTVRSGENDVLLEQLQRGALDLVVGRLPAPERMLGLTFEPLYRERVVAVVARGHRLAGQPLTPDALGTGPVLVPSRGSIIEGAVARLLLEHGLTPPQDAIETVSDSFGRAFVLNHGAVWFISEGVVRADLAAGRMTALPLDTATTLGPVGLCLRQDVTLSPAAARLADLLREAASGRS</sequence>
<evidence type="ECO:0000259" key="5">
    <source>
        <dbReference type="PROSITE" id="PS50931"/>
    </source>
</evidence>
<reference evidence="6 7" key="1">
    <citation type="submission" date="2020-11" db="EMBL/GenBank/DDBJ databases">
        <title>Description of Pontivivens ytuae sp. nov. isolated from deep sea sediment of Mariana Trench.</title>
        <authorList>
            <person name="Wang Z."/>
            <person name="Sun Q.-L."/>
            <person name="Xu X.-D."/>
            <person name="Tang Y.-Z."/>
            <person name="Zhang J."/>
        </authorList>
    </citation>
    <scope>NUCLEOTIDE SEQUENCE [LARGE SCALE GENOMIC DNA]</scope>
    <source>
        <strain evidence="6 7">MT2928</strain>
    </source>
</reference>
<dbReference type="InterPro" id="IPR012787">
    <property type="entry name" value="TF_PcaQ"/>
</dbReference>
<name>A0A7S9LQW7_9RHOB</name>
<dbReference type="NCBIfam" id="TIGR02424">
    <property type="entry name" value="TF_pcaQ"/>
    <property type="match status" value="1"/>
</dbReference>
<evidence type="ECO:0000313" key="7">
    <source>
        <dbReference type="Proteomes" id="UP000594800"/>
    </source>
</evidence>
<keyword evidence="3" id="KW-0238">DNA-binding</keyword>
<evidence type="ECO:0000256" key="4">
    <source>
        <dbReference type="ARBA" id="ARBA00023163"/>
    </source>
</evidence>
<proteinExistence type="inferred from homology"/>
<keyword evidence="2" id="KW-0805">Transcription regulation</keyword>
<dbReference type="GO" id="GO:0005829">
    <property type="term" value="C:cytosol"/>
    <property type="evidence" value="ECO:0007669"/>
    <property type="project" value="TreeGrafter"/>
</dbReference>
<dbReference type="Gene3D" id="1.10.10.10">
    <property type="entry name" value="Winged helix-like DNA-binding domain superfamily/Winged helix DNA-binding domain"/>
    <property type="match status" value="1"/>
</dbReference>
<protein>
    <submittedName>
        <fullName evidence="6">Pca operon transcription factor PcaQ</fullName>
    </submittedName>
</protein>
<keyword evidence="7" id="KW-1185">Reference proteome</keyword>
<dbReference type="GO" id="GO:0003677">
    <property type="term" value="F:DNA binding"/>
    <property type="evidence" value="ECO:0007669"/>
    <property type="project" value="UniProtKB-KW"/>
</dbReference>
<dbReference type="InterPro" id="IPR036390">
    <property type="entry name" value="WH_DNA-bd_sf"/>
</dbReference>
<dbReference type="PRINTS" id="PR00039">
    <property type="entry name" value="HTHLYSR"/>
</dbReference>
<dbReference type="PROSITE" id="PS50931">
    <property type="entry name" value="HTH_LYSR"/>
    <property type="match status" value="1"/>
</dbReference>
<evidence type="ECO:0000256" key="2">
    <source>
        <dbReference type="ARBA" id="ARBA00023015"/>
    </source>
</evidence>
<evidence type="ECO:0000313" key="6">
    <source>
        <dbReference type="EMBL" id="QPH53642.1"/>
    </source>
</evidence>
<comment type="similarity">
    <text evidence="1">Belongs to the LysR transcriptional regulatory family.</text>
</comment>
<dbReference type="RefSeq" id="WP_196102851.1">
    <property type="nucleotide sequence ID" value="NZ_CP064942.1"/>
</dbReference>
<feature type="domain" description="HTH lysR-type" evidence="5">
    <location>
        <begin position="7"/>
        <end position="64"/>
    </location>
</feature>
<dbReference type="KEGG" id="poz:I0K15_17960"/>